<dbReference type="EMBL" id="AFPW01000026">
    <property type="protein sequence ID" value="EGQ13727.1"/>
    <property type="molecule type" value="Genomic_DNA"/>
</dbReference>
<comment type="catalytic activity">
    <reaction evidence="1">
        <text>The enzyme specifically hydrolyzes (1-&gt;4)-beta-D-galactosidic linkages in type I arabinogalactans.</text>
        <dbReference type="EC" id="3.2.1.89"/>
    </reaction>
</comment>
<name>F9D4H5_PREDD</name>
<dbReference type="eggNOG" id="COG3867">
    <property type="taxonomic scope" value="Bacteria"/>
</dbReference>
<dbReference type="SUPFAM" id="SSF51445">
    <property type="entry name" value="(Trans)glycosidases"/>
    <property type="match status" value="2"/>
</dbReference>
<dbReference type="Pfam" id="PF07745">
    <property type="entry name" value="Glyco_hydro_53"/>
    <property type="match status" value="1"/>
</dbReference>
<evidence type="ECO:0000259" key="8">
    <source>
        <dbReference type="Pfam" id="PF01301"/>
    </source>
</evidence>
<dbReference type="eggNOG" id="COG1874">
    <property type="taxonomic scope" value="Bacteria"/>
</dbReference>
<comment type="caution">
    <text evidence="9">The sequence shown here is derived from an EMBL/GenBank/DDBJ whole genome shotgun (WGS) entry which is preliminary data.</text>
</comment>
<organism evidence="9 10">
    <name type="scientific">Prevotella dentalis (strain ATCC 49559 / DSM 3688 / JCM 13448 / NCTC 12043 / ES 2772)</name>
    <name type="common">Mitsuokella dentalis</name>
    <dbReference type="NCBI Taxonomy" id="908937"/>
    <lineage>
        <taxon>Bacteria</taxon>
        <taxon>Pseudomonadati</taxon>
        <taxon>Bacteroidota</taxon>
        <taxon>Bacteroidia</taxon>
        <taxon>Bacteroidales</taxon>
        <taxon>Prevotellaceae</taxon>
        <taxon>Prevotella</taxon>
    </lineage>
</organism>
<evidence type="ECO:0000313" key="10">
    <source>
        <dbReference type="Proteomes" id="UP000007820"/>
    </source>
</evidence>
<dbReference type="GO" id="GO:0031218">
    <property type="term" value="F:arabinogalactan endo-1,4-beta-galactosidase activity"/>
    <property type="evidence" value="ECO:0007669"/>
    <property type="project" value="UniProtKB-EC"/>
</dbReference>
<comment type="similarity">
    <text evidence="2">Belongs to the glycosyl hydrolase 35 family.</text>
</comment>
<evidence type="ECO:0000256" key="7">
    <source>
        <dbReference type="SAM" id="SignalP"/>
    </source>
</evidence>
<keyword evidence="5 9" id="KW-0378">Hydrolase</keyword>
<dbReference type="InterPro" id="IPR001944">
    <property type="entry name" value="Glycoside_Hdrlase_35"/>
</dbReference>
<dbReference type="Proteomes" id="UP000007820">
    <property type="component" value="Unassembled WGS sequence"/>
</dbReference>
<dbReference type="InterPro" id="IPR017853">
    <property type="entry name" value="GH"/>
</dbReference>
<dbReference type="PANTHER" id="PTHR34983:SF1">
    <property type="entry name" value="ARABINOGALACTAN ENDO-BETA-1,4-GALACTANASE A"/>
    <property type="match status" value="1"/>
</dbReference>
<dbReference type="Gene3D" id="3.20.20.80">
    <property type="entry name" value="Glycosidases"/>
    <property type="match status" value="2"/>
</dbReference>
<feature type="chain" id="PRO_5003387214" description="arabinogalactan endo-beta-1,4-galactanase" evidence="7">
    <location>
        <begin position="31"/>
        <end position="1039"/>
    </location>
</feature>
<protein>
    <recommendedName>
        <fullName evidence="4">arabinogalactan endo-beta-1,4-galactanase</fullName>
        <ecNumber evidence="4">3.2.1.89</ecNumber>
    </recommendedName>
</protein>
<gene>
    <name evidence="9" type="ORF">HMPREF9136_1753</name>
</gene>
<evidence type="ECO:0000256" key="4">
    <source>
        <dbReference type="ARBA" id="ARBA00012556"/>
    </source>
</evidence>
<dbReference type="STRING" id="908937.Prede_1577"/>
<evidence type="ECO:0000256" key="6">
    <source>
        <dbReference type="ARBA" id="ARBA00023295"/>
    </source>
</evidence>
<accession>F9D4H5</accession>
<comment type="similarity">
    <text evidence="3">Belongs to the glycosyl hydrolase 53 family.</text>
</comment>
<keyword evidence="7" id="KW-0732">Signal</keyword>
<evidence type="ECO:0000256" key="1">
    <source>
        <dbReference type="ARBA" id="ARBA00001695"/>
    </source>
</evidence>
<evidence type="ECO:0000256" key="3">
    <source>
        <dbReference type="ARBA" id="ARBA00010687"/>
    </source>
</evidence>
<dbReference type="EC" id="3.2.1.89" evidence="4"/>
<keyword evidence="6 9" id="KW-0326">Glycosidase</keyword>
<evidence type="ECO:0000313" key="9">
    <source>
        <dbReference type="EMBL" id="EGQ13727.1"/>
    </source>
</evidence>
<dbReference type="PRINTS" id="PR00742">
    <property type="entry name" value="GLHYDRLASE35"/>
</dbReference>
<dbReference type="InterPro" id="IPR031330">
    <property type="entry name" value="Gly_Hdrlase_35_cat"/>
</dbReference>
<proteinExistence type="inferred from homology"/>
<dbReference type="InterPro" id="IPR011683">
    <property type="entry name" value="Glyco_hydro_53"/>
</dbReference>
<dbReference type="GO" id="GO:0045490">
    <property type="term" value="P:pectin catabolic process"/>
    <property type="evidence" value="ECO:0007669"/>
    <property type="project" value="TreeGrafter"/>
</dbReference>
<evidence type="ECO:0000256" key="2">
    <source>
        <dbReference type="ARBA" id="ARBA00009809"/>
    </source>
</evidence>
<feature type="signal peptide" evidence="7">
    <location>
        <begin position="1"/>
        <end position="30"/>
    </location>
</feature>
<dbReference type="AlphaFoldDB" id="F9D4H5"/>
<feature type="domain" description="Glycoside hydrolase 35 catalytic" evidence="8">
    <location>
        <begin position="362"/>
        <end position="711"/>
    </location>
</feature>
<dbReference type="Pfam" id="PF01301">
    <property type="entry name" value="Glyco_hydro_35"/>
    <property type="match status" value="1"/>
</dbReference>
<sequence>MLSLQKPKTVFMKKAIFALFLMALSLPAWGQQRQTFWLGADISGTTQLEHAGVALRNARGRVANNVCLQRLYGVNAARLRVWVNPENGWCGKDDVLRMAQRAQAHGMAVMLDFHYSDSWADPGHQDIPAAWQKMSYGQMRKALARHTADVLQALKSHGIEVKWVQVGNETTHGFLWPMGRAEENMKQYAGLTQAGYDAVKSVYPEAACIVHLDGGCDQERYDRIFDGLRQYGAKWDMIGLSVYPYWDQEAKLTSSDEETLQKAVANINHLYAKYGSESMIVETGYDADRPVQGREFMKRLIDAAAHQTNGHCHGVFYWAPELEGQYKLGAFRNHRPTVIMDAFREAATMVNARPAVTWDGLSLMIDGKRVAPVMGEIHYSRIPAEEWAREVHKMKLGGITMIACYVFWNHIEEVEGQYDWSGRRSLRDFLEVCQLEGLPVILRLGPFCHGEVRHGGIPDWALERGVKMRSENPEFLEMARNLYRQIFTQVQGLQWKDGGPVVAAQFDNEYGGHASYLLSLKKIAKEVGFDLPFYTRTGWPKLADKMPYGEMIPLFGDYADGFWDRSVEETAGNYWQAFHFQPSRANENIGSEQIDYGRQVAERENADLQYPYFTCELGGGMMTSFHRRVYLYPADAYSMAMVKLGSGSNLLGYYMYHGGTNPDGKLTTLNEMQRTIATNYNDLPVKTYDFQAPLGEFGQVNPHFFKLRKLHVFMRDFGELLAPMAAAFPEDAVFRKGDDSKLRWNYRHDGDKAFVFVNNYERLQGLSAKQGVQFTVCGVTFPQRPMVVPAGGVAAFPVNLRLGDVRLKYATAQLLARRERANGRVAYYFFQPEGFATEFMVDGKLLGNVRPQGTKKAIYKRGNTDFYLLAAAEAESFDLDLDYLKLHSPAALSVLDEHARTVLPQSPGVTVAVTKVREARPERSITVGAAGVAEEPTDEDFEHAAVYLLDLSRIGDWHSGLKVLDIEYQGDVARLYCDGKLLDDNFYNGRHFQFGLWRVPENCRQLELRILPLQKDMEVYFPQEAKRELGEKVISVTVK</sequence>
<evidence type="ECO:0000256" key="5">
    <source>
        <dbReference type="ARBA" id="ARBA00022801"/>
    </source>
</evidence>
<dbReference type="PANTHER" id="PTHR34983">
    <property type="entry name" value="ARABINOGALACTAN ENDO-BETA-1,4-GALACTANASE A"/>
    <property type="match status" value="1"/>
</dbReference>
<dbReference type="GO" id="GO:0015926">
    <property type="term" value="F:glucosidase activity"/>
    <property type="evidence" value="ECO:0007669"/>
    <property type="project" value="InterPro"/>
</dbReference>
<reference evidence="9 10" key="1">
    <citation type="submission" date="2011-04" db="EMBL/GenBank/DDBJ databases">
        <authorList>
            <person name="Muzny D."/>
            <person name="Qin X."/>
            <person name="Deng J."/>
            <person name="Jiang H."/>
            <person name="Liu Y."/>
            <person name="Qu J."/>
            <person name="Song X.-Z."/>
            <person name="Zhang L."/>
            <person name="Thornton R."/>
            <person name="Coyle M."/>
            <person name="Francisco L."/>
            <person name="Jackson L."/>
            <person name="Javaid M."/>
            <person name="Korchina V."/>
            <person name="Kovar C."/>
            <person name="Mata R."/>
            <person name="Mathew T."/>
            <person name="Ngo R."/>
            <person name="Nguyen L."/>
            <person name="Nguyen N."/>
            <person name="Okwuonu G."/>
            <person name="Ongeri F."/>
            <person name="Pham C."/>
            <person name="Simmons D."/>
            <person name="Wilczek-Boney K."/>
            <person name="Hale W."/>
            <person name="Jakkamsetti A."/>
            <person name="Pham P."/>
            <person name="Ruth R."/>
            <person name="San Lucas F."/>
            <person name="Warren J."/>
            <person name="Zhang J."/>
            <person name="Zhao Z."/>
            <person name="Zhou C."/>
            <person name="Zhu D."/>
            <person name="Lee S."/>
            <person name="Bess C."/>
            <person name="Blankenburg K."/>
            <person name="Forbes L."/>
            <person name="Fu Q."/>
            <person name="Gubbala S."/>
            <person name="Hirani K."/>
            <person name="Jayaseelan J.C."/>
            <person name="Lara F."/>
            <person name="Munidasa M."/>
            <person name="Palculict T."/>
            <person name="Patil S."/>
            <person name="Pu L.-L."/>
            <person name="Saada N."/>
            <person name="Tang L."/>
            <person name="Weissenberger G."/>
            <person name="Zhu Y."/>
            <person name="Hemphill L."/>
            <person name="Shang Y."/>
            <person name="Youmans B."/>
            <person name="Ayvaz T."/>
            <person name="Ross M."/>
            <person name="Santibanez J."/>
            <person name="Aqrawi P."/>
            <person name="Gross S."/>
            <person name="Joshi V."/>
            <person name="Fowler G."/>
            <person name="Nazareth L."/>
            <person name="Reid J."/>
            <person name="Worley K."/>
            <person name="Petrosino J."/>
            <person name="Highlander S."/>
            <person name="Gibbs R."/>
        </authorList>
    </citation>
    <scope>NUCLEOTIDE SEQUENCE [LARGE SCALE GENOMIC DNA]</scope>
    <source>
        <strain evidence="9 10">DSM 3688</strain>
    </source>
</reference>